<reference evidence="1" key="1">
    <citation type="journal article" date="2019" name="Sci. Rep.">
        <title>Draft genome of Tanacetum cinerariifolium, the natural source of mosquito coil.</title>
        <authorList>
            <person name="Yamashiro T."/>
            <person name="Shiraishi A."/>
            <person name="Satake H."/>
            <person name="Nakayama K."/>
        </authorList>
    </citation>
    <scope>NUCLEOTIDE SEQUENCE</scope>
</reference>
<name>A0A6L2KP92_TANCI</name>
<proteinExistence type="predicted"/>
<evidence type="ECO:0000313" key="1">
    <source>
        <dbReference type="EMBL" id="GEU49905.1"/>
    </source>
</evidence>
<gene>
    <name evidence="1" type="ORF">Tci_021883</name>
</gene>
<organism evidence="1">
    <name type="scientific">Tanacetum cinerariifolium</name>
    <name type="common">Dalmatian daisy</name>
    <name type="synonym">Chrysanthemum cinerariifolium</name>
    <dbReference type="NCBI Taxonomy" id="118510"/>
    <lineage>
        <taxon>Eukaryota</taxon>
        <taxon>Viridiplantae</taxon>
        <taxon>Streptophyta</taxon>
        <taxon>Embryophyta</taxon>
        <taxon>Tracheophyta</taxon>
        <taxon>Spermatophyta</taxon>
        <taxon>Magnoliopsida</taxon>
        <taxon>eudicotyledons</taxon>
        <taxon>Gunneridae</taxon>
        <taxon>Pentapetalae</taxon>
        <taxon>asterids</taxon>
        <taxon>campanulids</taxon>
        <taxon>Asterales</taxon>
        <taxon>Asteraceae</taxon>
        <taxon>Asteroideae</taxon>
        <taxon>Anthemideae</taxon>
        <taxon>Anthemidinae</taxon>
        <taxon>Tanacetum</taxon>
    </lineage>
</organism>
<comment type="caution">
    <text evidence="1">The sequence shown here is derived from an EMBL/GenBank/DDBJ whole genome shotgun (WGS) entry which is preliminary data.</text>
</comment>
<sequence length="123" mass="13457">MYTFVFGPPKLVRATHPNGWCGGWRLAGSGGVAPEDCREMEIEERLATAVRKAITLLRQAIGSSLGENTGTARPEFASGNSVIGVMDKWMSNVEGDELVHIEKLEMVKTIVEAEDCSKKTDKF</sequence>
<protein>
    <submittedName>
        <fullName evidence="1">Uncharacterized protein</fullName>
    </submittedName>
</protein>
<dbReference type="AlphaFoldDB" id="A0A6L2KP92"/>
<accession>A0A6L2KP92</accession>
<dbReference type="EMBL" id="BKCJ010002634">
    <property type="protein sequence ID" value="GEU49905.1"/>
    <property type="molecule type" value="Genomic_DNA"/>
</dbReference>